<dbReference type="EMBL" id="SIXI01000005">
    <property type="protein sequence ID" value="TBO29462.1"/>
    <property type="molecule type" value="Genomic_DNA"/>
</dbReference>
<dbReference type="AlphaFoldDB" id="A0A4Q9H2Y5"/>
<dbReference type="PANTHER" id="PTHR38831">
    <property type="entry name" value="TYPE II SECRETION SYSTEM PROTEIN K"/>
    <property type="match status" value="1"/>
</dbReference>
<comment type="subcellular location">
    <subcellularLocation>
        <location evidence="1 10">Cell inner membrane</location>
    </subcellularLocation>
</comment>
<evidence type="ECO:0000256" key="3">
    <source>
        <dbReference type="ARBA" id="ARBA00022448"/>
    </source>
</evidence>
<evidence type="ECO:0000256" key="8">
    <source>
        <dbReference type="ARBA" id="ARBA00022989"/>
    </source>
</evidence>
<dbReference type="Proteomes" id="UP000292120">
    <property type="component" value="Unassembled WGS sequence"/>
</dbReference>
<keyword evidence="8" id="KW-1133">Transmembrane helix</keyword>
<sequence>MVIVTLVTTVAASMVWQQWRAVQVEAAERSLTQSQWILKGALDWGRLILREDAKNGGADHLGEPWAVELAEARLSSFLSADKENTDDGPEAFLSGRIADVSARYNLRNLVNTEGEVDPVELAALRRLCEYATLAPSMADGIAQAFRRAKLAAAAEESPEALNKLGGADAVNGAPLAPQTLDQLVWLGLDAGTVSRLRPYVTVLPEPNTVNVNTASREVLAAVIEGLDLSRADRLVQQRARKPFNDLSEVRDVVGQGVKLEDAKISVKSDYFEVSGRLRLEDRVISQSYVIQRSGTDVTVLFENRVSGVELMPGAGRTP</sequence>
<evidence type="ECO:0000256" key="4">
    <source>
        <dbReference type="ARBA" id="ARBA00022475"/>
    </source>
</evidence>
<evidence type="ECO:0000256" key="6">
    <source>
        <dbReference type="ARBA" id="ARBA00022692"/>
    </source>
</evidence>
<dbReference type="Pfam" id="PF21687">
    <property type="entry name" value="T2SSK_1st"/>
    <property type="match status" value="1"/>
</dbReference>
<comment type="similarity">
    <text evidence="2 10">Belongs to the GSP K family.</text>
</comment>
<evidence type="ECO:0000259" key="12">
    <source>
        <dbReference type="Pfam" id="PF21687"/>
    </source>
</evidence>
<evidence type="ECO:0000256" key="5">
    <source>
        <dbReference type="ARBA" id="ARBA00022519"/>
    </source>
</evidence>
<organism evidence="13 14">
    <name type="scientific">Aquabacterium lacunae</name>
    <dbReference type="NCBI Taxonomy" id="2528630"/>
    <lineage>
        <taxon>Bacteria</taxon>
        <taxon>Pseudomonadati</taxon>
        <taxon>Pseudomonadota</taxon>
        <taxon>Betaproteobacteria</taxon>
        <taxon>Burkholderiales</taxon>
        <taxon>Aquabacterium</taxon>
    </lineage>
</organism>
<dbReference type="InterPro" id="IPR038072">
    <property type="entry name" value="GspK_central_sf"/>
</dbReference>
<keyword evidence="3 10" id="KW-0813">Transport</keyword>
<dbReference type="PANTHER" id="PTHR38831:SF1">
    <property type="entry name" value="TYPE II SECRETION SYSTEM PROTEIN K-RELATED"/>
    <property type="match status" value="1"/>
</dbReference>
<dbReference type="InterPro" id="IPR049031">
    <property type="entry name" value="T2SSK_SAM-like_1st"/>
</dbReference>
<accession>A0A4Q9H2Y5</accession>
<dbReference type="GO" id="GO:0009306">
    <property type="term" value="P:protein secretion"/>
    <property type="evidence" value="ECO:0007669"/>
    <property type="project" value="InterPro"/>
</dbReference>
<dbReference type="NCBIfam" id="NF037980">
    <property type="entry name" value="T2SS_GspK"/>
    <property type="match status" value="1"/>
</dbReference>
<feature type="domain" description="T2SS protein K second SAM-like" evidence="11">
    <location>
        <begin position="209"/>
        <end position="264"/>
    </location>
</feature>
<dbReference type="SUPFAM" id="SSF54523">
    <property type="entry name" value="Pili subunits"/>
    <property type="match status" value="1"/>
</dbReference>
<keyword evidence="7" id="KW-0653">Protein transport</keyword>
<evidence type="ECO:0000313" key="13">
    <source>
        <dbReference type="EMBL" id="TBO29462.1"/>
    </source>
</evidence>
<dbReference type="OrthoDB" id="5293133at2"/>
<dbReference type="SUPFAM" id="SSF47781">
    <property type="entry name" value="RuvA domain 2-like"/>
    <property type="match status" value="1"/>
</dbReference>
<keyword evidence="9 10" id="KW-0472">Membrane</keyword>
<feature type="domain" description="T2SS protein K first SAM-like" evidence="12">
    <location>
        <begin position="102"/>
        <end position="205"/>
    </location>
</feature>
<evidence type="ECO:0000313" key="14">
    <source>
        <dbReference type="Proteomes" id="UP000292120"/>
    </source>
</evidence>
<keyword evidence="6" id="KW-0812">Transmembrane</keyword>
<name>A0A4Q9H2Y5_9BURK</name>
<dbReference type="Gene3D" id="3.30.1300.30">
    <property type="entry name" value="GSPII I/J protein-like"/>
    <property type="match status" value="1"/>
</dbReference>
<evidence type="ECO:0000256" key="1">
    <source>
        <dbReference type="ARBA" id="ARBA00004533"/>
    </source>
</evidence>
<comment type="caution">
    <text evidence="13">The sequence shown here is derived from an EMBL/GenBank/DDBJ whole genome shotgun (WGS) entry which is preliminary data.</text>
</comment>
<evidence type="ECO:0000256" key="2">
    <source>
        <dbReference type="ARBA" id="ARBA00007246"/>
    </source>
</evidence>
<keyword evidence="4 10" id="KW-1003">Cell membrane</keyword>
<dbReference type="GO" id="GO:0005886">
    <property type="term" value="C:plasma membrane"/>
    <property type="evidence" value="ECO:0007669"/>
    <property type="project" value="UniProtKB-SubCell"/>
</dbReference>
<evidence type="ECO:0000256" key="10">
    <source>
        <dbReference type="PIRNR" id="PIRNR002786"/>
    </source>
</evidence>
<proteinExistence type="inferred from homology"/>
<dbReference type="InterPro" id="IPR049179">
    <property type="entry name" value="T2SSK_SAM-like_2nd"/>
</dbReference>
<dbReference type="PIRSF" id="PIRSF002786">
    <property type="entry name" value="XcpX"/>
    <property type="match status" value="1"/>
</dbReference>
<keyword evidence="14" id="KW-1185">Reference proteome</keyword>
<dbReference type="Pfam" id="PF03934">
    <property type="entry name" value="T2SSK"/>
    <property type="match status" value="1"/>
</dbReference>
<keyword evidence="5 10" id="KW-0997">Cell inner membrane</keyword>
<gene>
    <name evidence="13" type="ORF">EYS42_13200</name>
</gene>
<evidence type="ECO:0000256" key="7">
    <source>
        <dbReference type="ARBA" id="ARBA00022927"/>
    </source>
</evidence>
<evidence type="ECO:0000256" key="9">
    <source>
        <dbReference type="ARBA" id="ARBA00023136"/>
    </source>
</evidence>
<dbReference type="SUPFAM" id="SSF158544">
    <property type="entry name" value="GspK insert domain-like"/>
    <property type="match status" value="1"/>
</dbReference>
<reference evidence="13 14" key="1">
    <citation type="submission" date="2019-02" db="EMBL/GenBank/DDBJ databases">
        <title>Aquabacterium sp. strain KMB7.</title>
        <authorList>
            <person name="Chen W.-M."/>
        </authorList>
    </citation>
    <scope>NUCLEOTIDE SEQUENCE [LARGE SCALE GENOMIC DNA]</scope>
    <source>
        <strain evidence="13 14">KMB7</strain>
    </source>
</reference>
<dbReference type="InterPro" id="IPR010994">
    <property type="entry name" value="RuvA_2-like"/>
</dbReference>
<evidence type="ECO:0000259" key="11">
    <source>
        <dbReference type="Pfam" id="PF03934"/>
    </source>
</evidence>
<dbReference type="InterPro" id="IPR005628">
    <property type="entry name" value="GspK"/>
</dbReference>
<protein>
    <recommendedName>
        <fullName evidence="10">Type II secretion system protein K</fullName>
    </recommendedName>
</protein>
<dbReference type="InterPro" id="IPR045584">
    <property type="entry name" value="Pilin-like"/>
</dbReference>